<evidence type="ECO:0000313" key="2">
    <source>
        <dbReference type="EMBL" id="RGN05377.1"/>
    </source>
</evidence>
<organism evidence="2 3">
    <name type="scientific">Segatella copri</name>
    <dbReference type="NCBI Taxonomy" id="165179"/>
    <lineage>
        <taxon>Bacteria</taxon>
        <taxon>Pseudomonadati</taxon>
        <taxon>Bacteroidota</taxon>
        <taxon>Bacteroidia</taxon>
        <taxon>Bacteroidales</taxon>
        <taxon>Prevotellaceae</taxon>
        <taxon>Segatella</taxon>
    </lineage>
</organism>
<feature type="transmembrane region" description="Helical" evidence="1">
    <location>
        <begin position="76"/>
        <end position="96"/>
    </location>
</feature>
<feature type="transmembrane region" description="Helical" evidence="1">
    <location>
        <begin position="133"/>
        <end position="158"/>
    </location>
</feature>
<dbReference type="RefSeq" id="WP_147330156.1">
    <property type="nucleotide sequence ID" value="NZ_QSUC01000043.1"/>
</dbReference>
<keyword evidence="1" id="KW-0812">Transmembrane</keyword>
<gene>
    <name evidence="2" type="ORF">DXB80_12360</name>
</gene>
<accession>A0AA93B9Y1</accession>
<keyword evidence="1" id="KW-1133">Transmembrane helix</keyword>
<feature type="transmembrane region" description="Helical" evidence="1">
    <location>
        <begin position="102"/>
        <end position="121"/>
    </location>
</feature>
<feature type="transmembrane region" description="Helical" evidence="1">
    <location>
        <begin position="42"/>
        <end position="64"/>
    </location>
</feature>
<feature type="transmembrane region" description="Helical" evidence="1">
    <location>
        <begin position="170"/>
        <end position="190"/>
    </location>
</feature>
<dbReference type="AlphaFoldDB" id="A0AA93B9Y1"/>
<dbReference type="EMBL" id="QSUC01000043">
    <property type="protein sequence ID" value="RGN05377.1"/>
    <property type="molecule type" value="Genomic_DNA"/>
</dbReference>
<comment type="caution">
    <text evidence="2">The sequence shown here is derived from an EMBL/GenBank/DDBJ whole genome shotgun (WGS) entry which is preliminary data.</text>
</comment>
<protein>
    <submittedName>
        <fullName evidence="2">Uncharacterized protein</fullName>
    </submittedName>
</protein>
<evidence type="ECO:0000313" key="3">
    <source>
        <dbReference type="Proteomes" id="UP000261245"/>
    </source>
</evidence>
<feature type="transmembrane region" description="Helical" evidence="1">
    <location>
        <begin position="391"/>
        <end position="409"/>
    </location>
</feature>
<sequence>MLGILLLAVSVILYFSPRKRYLSYFLYISFMFDGYKVLIDPVLGGVKNGDIALVYTFVISLVMILQKKYVLVHDKITKWFVVFVLFLGCSMIFSMYHYGIPFMRVIQGGRFLLLVFCYPILRNMKLQECKRLFNLLARFTVLVGIVDVVQVIIQIPIIPTYEINRDPATGLIRFFNYPVFSIFFLIVCLVKPDYFGKRTKYVLGLLLVCIMGTLGRSLMLITLICILLGLWFQGRRSAIIKYSLIITICALPFSTMISERYVSSNSGTQDDINAVLHGNIELNSYEQIEGSFTYRLSWVLERFQYLEKRPIGEKIFGLGLLSDSSPLSQQMYRFIVNIKFYGSGMVQQLRSPDIAYGTMLAYLGFGGFFVYVMFVYNLFKGIFKMRTYNCYFLAGSIWIIFTFLISFFSDDLTNPYIFSLCYILLSIKDRLKNETSLYNKLL</sequence>
<reference evidence="2 3" key="1">
    <citation type="submission" date="2018-08" db="EMBL/GenBank/DDBJ databases">
        <title>A genome reference for cultivated species of the human gut microbiota.</title>
        <authorList>
            <person name="Zou Y."/>
            <person name="Xue W."/>
            <person name="Luo G."/>
        </authorList>
    </citation>
    <scope>NUCLEOTIDE SEQUENCE [LARGE SCALE GENOMIC DNA]</scope>
    <source>
        <strain evidence="2 3">OM06-11</strain>
    </source>
</reference>
<proteinExistence type="predicted"/>
<name>A0AA93B9Y1_9BACT</name>
<evidence type="ECO:0000256" key="1">
    <source>
        <dbReference type="SAM" id="Phobius"/>
    </source>
</evidence>
<dbReference type="Proteomes" id="UP000261245">
    <property type="component" value="Unassembled WGS sequence"/>
</dbReference>
<keyword evidence="1" id="KW-0472">Membrane</keyword>
<feature type="transmembrane region" description="Helical" evidence="1">
    <location>
        <begin position="355"/>
        <end position="379"/>
    </location>
</feature>
<feature type="transmembrane region" description="Helical" evidence="1">
    <location>
        <begin position="202"/>
        <end position="232"/>
    </location>
</feature>